<feature type="domain" description="Recombinase" evidence="4">
    <location>
        <begin position="75"/>
        <end position="197"/>
    </location>
</feature>
<dbReference type="PROSITE" id="PS51737">
    <property type="entry name" value="RECOMBINASE_DNA_BIND"/>
    <property type="match status" value="1"/>
</dbReference>
<comment type="caution">
    <text evidence="5">The sequence shown here is derived from an EMBL/GenBank/DDBJ whole genome shotgun (WGS) entry which is preliminary data.</text>
</comment>
<proteinExistence type="predicted"/>
<name>A0ABQ2PB57_9NEIS</name>
<dbReference type="PANTHER" id="PTHR30461">
    <property type="entry name" value="DNA-INVERTASE FROM LAMBDOID PROPHAGE"/>
    <property type="match status" value="1"/>
</dbReference>
<keyword evidence="2" id="KW-0233">DNA recombination</keyword>
<dbReference type="Proteomes" id="UP000637267">
    <property type="component" value="Unassembled WGS sequence"/>
</dbReference>
<evidence type="ECO:0000313" key="5">
    <source>
        <dbReference type="EMBL" id="GGP22120.1"/>
    </source>
</evidence>
<gene>
    <name evidence="5" type="ORF">GCM10010970_23650</name>
</gene>
<evidence type="ECO:0000256" key="1">
    <source>
        <dbReference type="ARBA" id="ARBA00023125"/>
    </source>
</evidence>
<dbReference type="InterPro" id="IPR011109">
    <property type="entry name" value="DNA_bind_recombinase_dom"/>
</dbReference>
<protein>
    <recommendedName>
        <fullName evidence="4">Recombinase domain-containing protein</fullName>
    </recommendedName>
</protein>
<dbReference type="Pfam" id="PF07508">
    <property type="entry name" value="Recombinase"/>
    <property type="match status" value="1"/>
</dbReference>
<dbReference type="InterPro" id="IPR025827">
    <property type="entry name" value="Zn_ribbon_recom_dom"/>
</dbReference>
<dbReference type="Pfam" id="PF13408">
    <property type="entry name" value="Zn_ribbon_recom"/>
    <property type="match status" value="1"/>
</dbReference>
<keyword evidence="6" id="KW-1185">Reference proteome</keyword>
<dbReference type="EMBL" id="BMLX01000003">
    <property type="protein sequence ID" value="GGP22120.1"/>
    <property type="molecule type" value="Genomic_DNA"/>
</dbReference>
<feature type="region of interest" description="Disordered" evidence="3">
    <location>
        <begin position="451"/>
        <end position="479"/>
    </location>
</feature>
<accession>A0ABQ2PB57</accession>
<evidence type="ECO:0000256" key="2">
    <source>
        <dbReference type="ARBA" id="ARBA00023172"/>
    </source>
</evidence>
<reference evidence="6" key="1">
    <citation type="journal article" date="2019" name="Int. J. Syst. Evol. Microbiol.">
        <title>The Global Catalogue of Microorganisms (GCM) 10K type strain sequencing project: providing services to taxonomists for standard genome sequencing and annotation.</title>
        <authorList>
            <consortium name="The Broad Institute Genomics Platform"/>
            <consortium name="The Broad Institute Genome Sequencing Center for Infectious Disease"/>
            <person name="Wu L."/>
            <person name="Ma J."/>
        </authorList>
    </citation>
    <scope>NUCLEOTIDE SEQUENCE [LARGE SCALE GENOMIC DNA]</scope>
    <source>
        <strain evidence="6">CGMCC 1.8859</strain>
    </source>
</reference>
<dbReference type="InterPro" id="IPR050639">
    <property type="entry name" value="SSR_resolvase"/>
</dbReference>
<organism evidence="5 6">
    <name type="scientific">Silvimonas iriomotensis</name>
    <dbReference type="NCBI Taxonomy" id="449662"/>
    <lineage>
        <taxon>Bacteria</taxon>
        <taxon>Pseudomonadati</taxon>
        <taxon>Pseudomonadota</taxon>
        <taxon>Betaproteobacteria</taxon>
        <taxon>Neisseriales</taxon>
        <taxon>Chitinibacteraceae</taxon>
        <taxon>Silvimonas</taxon>
    </lineage>
</organism>
<evidence type="ECO:0000313" key="6">
    <source>
        <dbReference type="Proteomes" id="UP000637267"/>
    </source>
</evidence>
<sequence length="479" mass="54083">MNLFFSIVQQGVICVTLDNGKEWNTDSLNNLGDLIWSMATLFRAHDESRVKSERIKAVHKNAREQKNRSVFGRAPGWLRRTKDGQNWEPIPGLVEVVKRVFEMVASGHGGVSIARLANKEKWPVPSLSAKESKTTWHVTYPTKLVRNRAVIGELEFSISKDGKSLPTGQSEPDWYPRVVEDELFFRANAVLDARQQKPGRRDASYRNIFQGVIFCGHCGATLARKVKNGSRTSRNYATYVCTDRHRGVSKCPNYSAKELEIALIPVLYEHFSSAFGDDARLSSIREKIQALQGEQKHALELVAEMRELLIQRPTEAGDGKPRPPSPTILSILEEYEPKLPSIARDIERLTHELSAASQQYDSDVDISALFNALYSDDEDDLNLRAEVHTKMIMALDAIWIWPREMAVFILKNTPDHAISIPLHDPSITVAKQMDSGDEGIHSSFSERLYGAMDKDKNKNGKSYALPPRRRLKQAFGRTE</sequence>
<keyword evidence="1" id="KW-0238">DNA-binding</keyword>
<dbReference type="Gene3D" id="3.90.1750.20">
    <property type="entry name" value="Putative Large Serine Recombinase, Chain B, Domain 2"/>
    <property type="match status" value="1"/>
</dbReference>
<dbReference type="PANTHER" id="PTHR30461:SF2">
    <property type="entry name" value="SERINE RECOMBINASE PINE-RELATED"/>
    <property type="match status" value="1"/>
</dbReference>
<evidence type="ECO:0000256" key="3">
    <source>
        <dbReference type="SAM" id="MobiDB-lite"/>
    </source>
</evidence>
<evidence type="ECO:0000259" key="4">
    <source>
        <dbReference type="PROSITE" id="PS51737"/>
    </source>
</evidence>
<dbReference type="InterPro" id="IPR038109">
    <property type="entry name" value="DNA_bind_recomb_sf"/>
</dbReference>